<name>G9N1K0_HYPVG</name>
<dbReference type="RefSeq" id="XP_013953826.1">
    <property type="nucleotide sequence ID" value="XM_014098351.1"/>
</dbReference>
<dbReference type="STRING" id="413071.G9N1K0"/>
<keyword evidence="1" id="KW-0862">Zinc</keyword>
<dbReference type="HOGENOM" id="CLU_035337_0_0_1"/>
<keyword evidence="6" id="KW-1185">Reference proteome</keyword>
<sequence>MEVLHIESTDPLEGVPPAGYLVDKPVLEGEGNHSFACPHSSCDGFTFETIQECFLHEDDWHRPPYFCAECDTTFAARPALKRHFKASGHFNWICLEGKCDMKGTLFANQSEFVTHALNTPGHEHLFPEEPLNSPVSVKRINYAEVTNIMEGETTEECLSEEEGQKCLEPACRRYQRVFPTESKFAQHKESHNHVHAIKYSEALRESGKSIADITTEQEAARALRCTAEGCPKFGEKLTTSQSFYYHIQTEQHVHPRFVSTSNPASPTAEIRMKFADINLACDEPECPKFQHYFYNKGNHTKHSKSVVHQKAVEFGTKKRSMGNSSTGGQEKVKAETPEREQPVAIMAPPVTPQIWSRSLFTPISPPTTDPTRSQVTQFVTPTKRPVQDIALMTPPSWREENLRKRNRELEVELEQMKEKMNRMRTAYQEQIRSLFQTLGETHDRSRR</sequence>
<evidence type="ECO:0000313" key="6">
    <source>
        <dbReference type="Proteomes" id="UP000007115"/>
    </source>
</evidence>
<keyword evidence="2" id="KW-0175">Coiled coil</keyword>
<accession>G9N1K0</accession>
<dbReference type="EMBL" id="ABDF02000083">
    <property type="protein sequence ID" value="EHK19630.1"/>
    <property type="molecule type" value="Genomic_DNA"/>
</dbReference>
<evidence type="ECO:0000256" key="1">
    <source>
        <dbReference type="PROSITE-ProRule" id="PRU00042"/>
    </source>
</evidence>
<feature type="coiled-coil region" evidence="2">
    <location>
        <begin position="399"/>
        <end position="433"/>
    </location>
</feature>
<dbReference type="OrthoDB" id="4868114at2759"/>
<dbReference type="AlphaFoldDB" id="G9N1K0"/>
<dbReference type="PROSITE" id="PS50157">
    <property type="entry name" value="ZINC_FINGER_C2H2_2"/>
    <property type="match status" value="1"/>
</dbReference>
<comment type="caution">
    <text evidence="5">The sequence shown here is derived from an EMBL/GenBank/DDBJ whole genome shotgun (WGS) entry which is preliminary data.</text>
</comment>
<organism evidence="5 6">
    <name type="scientific">Hypocrea virens (strain Gv29-8 / FGSC 10586)</name>
    <name type="common">Gliocladium virens</name>
    <name type="synonym">Trichoderma virens</name>
    <dbReference type="NCBI Taxonomy" id="413071"/>
    <lineage>
        <taxon>Eukaryota</taxon>
        <taxon>Fungi</taxon>
        <taxon>Dikarya</taxon>
        <taxon>Ascomycota</taxon>
        <taxon>Pezizomycotina</taxon>
        <taxon>Sordariomycetes</taxon>
        <taxon>Hypocreomycetidae</taxon>
        <taxon>Hypocreales</taxon>
        <taxon>Hypocreaceae</taxon>
        <taxon>Trichoderma</taxon>
    </lineage>
</organism>
<evidence type="ECO:0000256" key="2">
    <source>
        <dbReference type="SAM" id="Coils"/>
    </source>
</evidence>
<feature type="region of interest" description="Disordered" evidence="3">
    <location>
        <begin position="316"/>
        <end position="339"/>
    </location>
</feature>
<reference evidence="5 6" key="1">
    <citation type="journal article" date="2011" name="Genome Biol.">
        <title>Comparative genome sequence analysis underscores mycoparasitism as the ancestral life style of Trichoderma.</title>
        <authorList>
            <person name="Kubicek C.P."/>
            <person name="Herrera-Estrella A."/>
            <person name="Seidl-Seiboth V."/>
            <person name="Martinez D.A."/>
            <person name="Druzhinina I.S."/>
            <person name="Thon M."/>
            <person name="Zeilinger S."/>
            <person name="Casas-Flores S."/>
            <person name="Horwitz B.A."/>
            <person name="Mukherjee P.K."/>
            <person name="Mukherjee M."/>
            <person name="Kredics L."/>
            <person name="Alcaraz L.D."/>
            <person name="Aerts A."/>
            <person name="Antal Z."/>
            <person name="Atanasova L."/>
            <person name="Cervantes-Badillo M.G."/>
            <person name="Challacombe J."/>
            <person name="Chertkov O."/>
            <person name="McCluskey K."/>
            <person name="Coulpier F."/>
            <person name="Deshpande N."/>
            <person name="von Doehren H."/>
            <person name="Ebbole D.J."/>
            <person name="Esquivel-Naranjo E.U."/>
            <person name="Fekete E."/>
            <person name="Flipphi M."/>
            <person name="Glaser F."/>
            <person name="Gomez-Rodriguez E.Y."/>
            <person name="Gruber S."/>
            <person name="Han C."/>
            <person name="Henrissat B."/>
            <person name="Hermosa R."/>
            <person name="Hernandez-Onate M."/>
            <person name="Karaffa L."/>
            <person name="Kosti I."/>
            <person name="Le Crom S."/>
            <person name="Lindquist E."/>
            <person name="Lucas S."/>
            <person name="Luebeck M."/>
            <person name="Luebeck P.S."/>
            <person name="Margeot A."/>
            <person name="Metz B."/>
            <person name="Misra M."/>
            <person name="Nevalainen H."/>
            <person name="Omann M."/>
            <person name="Packer N."/>
            <person name="Perrone G."/>
            <person name="Uresti-Rivera E.E."/>
            <person name="Salamov A."/>
            <person name="Schmoll M."/>
            <person name="Seiboth B."/>
            <person name="Shapiro H."/>
            <person name="Sukno S."/>
            <person name="Tamayo-Ramos J.A."/>
            <person name="Tisch D."/>
            <person name="Wiest A."/>
            <person name="Wilkinson H.H."/>
            <person name="Zhang M."/>
            <person name="Coutinho P.M."/>
            <person name="Kenerley C.M."/>
            <person name="Monte E."/>
            <person name="Baker S.E."/>
            <person name="Grigoriev I.V."/>
        </authorList>
    </citation>
    <scope>NUCLEOTIDE SEQUENCE [LARGE SCALE GENOMIC DNA]</scope>
    <source>
        <strain evidence="6">Gv29-8 / FGSC 10586</strain>
    </source>
</reference>
<protein>
    <recommendedName>
        <fullName evidence="4">C2H2-type domain-containing protein</fullName>
    </recommendedName>
</protein>
<dbReference type="eggNOG" id="ENOG502R9UF">
    <property type="taxonomic scope" value="Eukaryota"/>
</dbReference>
<evidence type="ECO:0000256" key="3">
    <source>
        <dbReference type="SAM" id="MobiDB-lite"/>
    </source>
</evidence>
<keyword evidence="1" id="KW-0479">Metal-binding</keyword>
<dbReference type="VEuPathDB" id="FungiDB:TRIVIDRAFT_46473"/>
<gene>
    <name evidence="5" type="ORF">TRIVIDRAFT_46473</name>
</gene>
<dbReference type="GO" id="GO:0008270">
    <property type="term" value="F:zinc ion binding"/>
    <property type="evidence" value="ECO:0007669"/>
    <property type="project" value="UniProtKB-KW"/>
</dbReference>
<evidence type="ECO:0000259" key="4">
    <source>
        <dbReference type="PROSITE" id="PS50157"/>
    </source>
</evidence>
<dbReference type="GeneID" id="25794532"/>
<dbReference type="InParanoid" id="G9N1K0"/>
<evidence type="ECO:0000313" key="5">
    <source>
        <dbReference type="EMBL" id="EHK19630.1"/>
    </source>
</evidence>
<dbReference type="InterPro" id="IPR013087">
    <property type="entry name" value="Znf_C2H2_type"/>
</dbReference>
<keyword evidence="1" id="KW-0863">Zinc-finger</keyword>
<dbReference type="OMA" id="CDEPECP"/>
<dbReference type="PROSITE" id="PS00028">
    <property type="entry name" value="ZINC_FINGER_C2H2_1"/>
    <property type="match status" value="1"/>
</dbReference>
<feature type="compositionally biased region" description="Basic and acidic residues" evidence="3">
    <location>
        <begin position="330"/>
        <end position="339"/>
    </location>
</feature>
<dbReference type="Proteomes" id="UP000007115">
    <property type="component" value="Unassembled WGS sequence"/>
</dbReference>
<dbReference type="SMART" id="SM00355">
    <property type="entry name" value="ZnF_C2H2"/>
    <property type="match status" value="5"/>
</dbReference>
<proteinExistence type="predicted"/>
<feature type="domain" description="C2H2-type" evidence="4">
    <location>
        <begin position="65"/>
        <end position="89"/>
    </location>
</feature>